<dbReference type="Proteomes" id="UP001164803">
    <property type="component" value="Chromosome"/>
</dbReference>
<evidence type="ECO:0000313" key="1">
    <source>
        <dbReference type="EMBL" id="WAH38761.1"/>
    </source>
</evidence>
<sequence length="95" mass="10899">MTYTEYVGRIADIGEFVPVLASDRLEALRKFTDVALDSLYMESQAPNGSLDRQHSVYEFHLVKLKDGSFYVLEDDPKPQFDHDSIEKVYINVPLT</sequence>
<keyword evidence="2" id="KW-1185">Reference proteome</keyword>
<dbReference type="RefSeq" id="WP_268046351.1">
    <property type="nucleotide sequence ID" value="NZ_CP104064.1"/>
</dbReference>
<proteinExistence type="predicted"/>
<dbReference type="EMBL" id="CP104064">
    <property type="protein sequence ID" value="WAH38761.1"/>
    <property type="molecule type" value="Genomic_DNA"/>
</dbReference>
<protein>
    <submittedName>
        <fullName evidence="1">Uncharacterized protein</fullName>
    </submittedName>
</protein>
<name>A0ABY6Z799_9BACL</name>
<gene>
    <name evidence="1" type="ORF">NZD86_09905</name>
</gene>
<evidence type="ECO:0000313" key="2">
    <source>
        <dbReference type="Proteomes" id="UP001164803"/>
    </source>
</evidence>
<reference evidence="1" key="1">
    <citation type="submission" date="2022-08" db="EMBL/GenBank/DDBJ databases">
        <title>Alicyclobacillus dauci DSM2870, complete genome.</title>
        <authorList>
            <person name="Wang Q."/>
            <person name="Cai R."/>
            <person name="Wang Z."/>
        </authorList>
    </citation>
    <scope>NUCLEOTIDE SEQUENCE</scope>
    <source>
        <strain evidence="1">DSM 28700</strain>
    </source>
</reference>
<organism evidence="1 2">
    <name type="scientific">Alicyclobacillus dauci</name>
    <dbReference type="NCBI Taxonomy" id="1475485"/>
    <lineage>
        <taxon>Bacteria</taxon>
        <taxon>Bacillati</taxon>
        <taxon>Bacillota</taxon>
        <taxon>Bacilli</taxon>
        <taxon>Bacillales</taxon>
        <taxon>Alicyclobacillaceae</taxon>
        <taxon>Alicyclobacillus</taxon>
    </lineage>
</organism>
<accession>A0ABY6Z799</accession>